<feature type="compositionally biased region" description="Polar residues" evidence="1">
    <location>
        <begin position="318"/>
        <end position="328"/>
    </location>
</feature>
<dbReference type="Proteomes" id="UP000238479">
    <property type="component" value="Chromosome 4"/>
</dbReference>
<dbReference type="InterPro" id="IPR021827">
    <property type="entry name" value="Nup186/Nup192/Nup205"/>
</dbReference>
<dbReference type="Pfam" id="PF10358">
    <property type="entry name" value="NT-C2"/>
    <property type="match status" value="1"/>
</dbReference>
<feature type="compositionally biased region" description="Low complexity" evidence="1">
    <location>
        <begin position="258"/>
        <end position="272"/>
    </location>
</feature>
<proteinExistence type="predicted"/>
<feature type="compositionally biased region" description="Low complexity" evidence="1">
    <location>
        <begin position="194"/>
        <end position="203"/>
    </location>
</feature>
<feature type="region of interest" description="Disordered" evidence="1">
    <location>
        <begin position="355"/>
        <end position="381"/>
    </location>
</feature>
<dbReference type="AlphaFoldDB" id="A0A2P6R0Q3"/>
<feature type="compositionally biased region" description="Low complexity" evidence="1">
    <location>
        <begin position="297"/>
        <end position="309"/>
    </location>
</feature>
<gene>
    <name evidence="3" type="ORF">RchiOBHm_Chr4g0430881</name>
</gene>
<dbReference type="PROSITE" id="PS51840">
    <property type="entry name" value="C2_NT"/>
    <property type="match status" value="1"/>
</dbReference>
<dbReference type="OMA" id="PFDMLAD"/>
<dbReference type="EMBL" id="PDCK01000042">
    <property type="protein sequence ID" value="PRQ39959.1"/>
    <property type="molecule type" value="Genomic_DNA"/>
</dbReference>
<keyword evidence="4" id="KW-1185">Reference proteome</keyword>
<sequence>MVLGIRAKSRKSAAVEVDYVIHVLEIKPWPSSQALKSVESVFLQWGNGDQASGSFFRNVGDEKIEFGESFRLPVVLYKEKSRKSSARDTYQKNNLEFHLSAPRKDKAAKLLGSAVINLADYVTIVETTNVRVPLNLKKSSKSSAQPVLYVNVQPCGNDSSHLAKQVSLDNHGSHGSLDDEIASFTDDDGDDQSSHSSRTVTSSAFEAPVSSSPTADKNASESTIDNAKRIYEEPTIHSIAAPANTVMNPVANALTHQSGSSSPLSSIGSSSPRKPAYDYISLPHPSRERSVPTLKKSVTQSVQSSSSSSGYQDDHQESGNYNIKTNRIQNSLTSRGFRMQENAQESTMGKIVSNHASEGTTSSTSLQQATNSMSASYADLESRRDDDHLVKVNEYSFDGKLASRFSQDATRKPVTLKSETFTVSNNVGSRESKVKSTELKHVKSVKPSISAETNSRLRKHEFMKKSKEAEIPEDGRVGGIISAKCEREETTTSCSDSKIELESTIEMLKDELREAAAVEVGLYSIVAEHGSNTNKIHAPARRLSRFYFHACKMRSQAKKANAARAAITGLILVSNACGNDVPRLTFWLSNSIVLRAIVSQGLGKAQVSNGPCTTIKGGEQYAADRHLSAKDRIRTRNDEKDNILESFDNWEDPHIFMVALEKFEAWIFSRIVESVWWQNITPHMQSAAAKGSSTRKANGRKKGLGDHEQGNFSIELWTKAFKDACERLCPVRAGGHECGCLPLLARLVMEQLVSRLDVAMFNAILRENAEEMPTDPVSDPISDSKVLPIPAGKSSFGAGAQLKNAIGSWSRWLTDLFGMDDTDVPDDEDELSDHKGQESETSFKAFRLLNALSDLMMLPSEMLADKPTREEVCPTFGASMIKRVLYNFVTDEFCPDPIPEAVFEALDNEENLEAETESVTSFPFIANPTFYSPPPAAASLSGITGEVGSPAHLRSGSSVLKKSYTSDDELDELDSPMTSIVENSQVSPNSLTANPMLKWKGGRKVVRYQLLRQVWKDSD</sequence>
<dbReference type="PANTHER" id="PTHR31344">
    <property type="entry name" value="NUCLEAR PORE COMPLEX PROTEIN NUP205"/>
    <property type="match status" value="1"/>
</dbReference>
<evidence type="ECO:0000259" key="2">
    <source>
        <dbReference type="PROSITE" id="PS51840"/>
    </source>
</evidence>
<dbReference type="InterPro" id="IPR019448">
    <property type="entry name" value="NT-C2"/>
</dbReference>
<dbReference type="STRING" id="74649.A0A2P6R0Q3"/>
<feature type="domain" description="C2 NT-type" evidence="2">
    <location>
        <begin position="7"/>
        <end position="154"/>
    </location>
</feature>
<comment type="caution">
    <text evidence="3">The sequence shown here is derived from an EMBL/GenBank/DDBJ whole genome shotgun (WGS) entry which is preliminary data.</text>
</comment>
<protein>
    <submittedName>
        <fullName evidence="3">Putative EEIG1/EHBP1 domain-containing protein</fullName>
    </submittedName>
</protein>
<feature type="compositionally biased region" description="Acidic residues" evidence="1">
    <location>
        <begin position="178"/>
        <end position="191"/>
    </location>
</feature>
<evidence type="ECO:0000256" key="1">
    <source>
        <dbReference type="SAM" id="MobiDB-lite"/>
    </source>
</evidence>
<feature type="compositionally biased region" description="Polar residues" evidence="1">
    <location>
        <begin position="209"/>
        <end position="222"/>
    </location>
</feature>
<accession>A0A2P6R0Q3</accession>
<name>A0A2P6R0Q3_ROSCH</name>
<dbReference type="PANTHER" id="PTHR31344:SF13">
    <property type="entry name" value="EEIG1_EHBP1 PROTEIN AMINO-TERMINAL DOMAIN PROTEIN"/>
    <property type="match status" value="1"/>
</dbReference>
<evidence type="ECO:0000313" key="3">
    <source>
        <dbReference type="EMBL" id="PRQ39959.1"/>
    </source>
</evidence>
<dbReference type="GO" id="GO:0005643">
    <property type="term" value="C:nuclear pore"/>
    <property type="evidence" value="ECO:0007669"/>
    <property type="project" value="InterPro"/>
</dbReference>
<feature type="region of interest" description="Disordered" evidence="1">
    <location>
        <begin position="168"/>
        <end position="222"/>
    </location>
</feature>
<organism evidence="3 4">
    <name type="scientific">Rosa chinensis</name>
    <name type="common">China rose</name>
    <dbReference type="NCBI Taxonomy" id="74649"/>
    <lineage>
        <taxon>Eukaryota</taxon>
        <taxon>Viridiplantae</taxon>
        <taxon>Streptophyta</taxon>
        <taxon>Embryophyta</taxon>
        <taxon>Tracheophyta</taxon>
        <taxon>Spermatophyta</taxon>
        <taxon>Magnoliopsida</taxon>
        <taxon>eudicotyledons</taxon>
        <taxon>Gunneridae</taxon>
        <taxon>Pentapetalae</taxon>
        <taxon>rosids</taxon>
        <taxon>fabids</taxon>
        <taxon>Rosales</taxon>
        <taxon>Rosaceae</taxon>
        <taxon>Rosoideae</taxon>
        <taxon>Rosoideae incertae sedis</taxon>
        <taxon>Rosa</taxon>
    </lineage>
</organism>
<dbReference type="Gramene" id="PRQ39959">
    <property type="protein sequence ID" value="PRQ39959"/>
    <property type="gene ID" value="RchiOBHm_Chr4g0430881"/>
</dbReference>
<feature type="region of interest" description="Disordered" evidence="1">
    <location>
        <begin position="687"/>
        <end position="706"/>
    </location>
</feature>
<feature type="region of interest" description="Disordered" evidence="1">
    <location>
        <begin position="254"/>
        <end position="328"/>
    </location>
</feature>
<evidence type="ECO:0000313" key="4">
    <source>
        <dbReference type="Proteomes" id="UP000238479"/>
    </source>
</evidence>
<feature type="compositionally biased region" description="Polar residues" evidence="1">
    <location>
        <begin position="355"/>
        <end position="375"/>
    </location>
</feature>
<reference evidence="3 4" key="1">
    <citation type="journal article" date="2018" name="Nat. Genet.">
        <title>The Rosa genome provides new insights in the design of modern roses.</title>
        <authorList>
            <person name="Bendahmane M."/>
        </authorList>
    </citation>
    <scope>NUCLEOTIDE SEQUENCE [LARGE SCALE GENOMIC DNA]</scope>
    <source>
        <strain evidence="4">cv. Old Blush</strain>
    </source>
</reference>